<dbReference type="Proteomes" id="UP001163726">
    <property type="component" value="Chromosome"/>
</dbReference>
<dbReference type="InterPro" id="IPR036515">
    <property type="entry name" value="Transposase_17_sf"/>
</dbReference>
<evidence type="ECO:0000259" key="1">
    <source>
        <dbReference type="SMART" id="SM01321"/>
    </source>
</evidence>
<dbReference type="SMART" id="SM01321">
    <property type="entry name" value="Y1_Tnp"/>
    <property type="match status" value="1"/>
</dbReference>
<dbReference type="RefSeq" id="WP_268073578.1">
    <property type="nucleotide sequence ID" value="NZ_CP109965.1"/>
</dbReference>
<keyword evidence="3" id="KW-1185">Reference proteome</keyword>
<proteinExistence type="predicted"/>
<dbReference type="Gene3D" id="3.30.70.1290">
    <property type="entry name" value="Transposase IS200-like"/>
    <property type="match status" value="1"/>
</dbReference>
<evidence type="ECO:0000313" key="3">
    <source>
        <dbReference type="Proteomes" id="UP001163726"/>
    </source>
</evidence>
<feature type="domain" description="Transposase IS200-like" evidence="1">
    <location>
        <begin position="15"/>
        <end position="129"/>
    </location>
</feature>
<sequence length="150" mass="17551">MFSSRKRLKGRISKAFSFYSVTLCCYQRQKIFQNFDNGCVATKALMAFEQKGLVKNVCYMVMPDHLHWLFQLQGSVELSSLVKQYKSFTAVKLNQSGVTHTKIWQSNYYDHQIRQESDLVAQARYIVANPLRAGLVNRVEEYPFWDCIYL</sequence>
<dbReference type="InterPro" id="IPR052715">
    <property type="entry name" value="RAYT_transposase"/>
</dbReference>
<dbReference type="NCBIfam" id="NF047646">
    <property type="entry name" value="REP_Tyr_transpos"/>
    <property type="match status" value="1"/>
</dbReference>
<dbReference type="Pfam" id="PF01797">
    <property type="entry name" value="Y1_Tnp"/>
    <property type="match status" value="1"/>
</dbReference>
<accession>A0ABY7AJF4</accession>
<evidence type="ECO:0000313" key="2">
    <source>
        <dbReference type="EMBL" id="WAJ69362.1"/>
    </source>
</evidence>
<dbReference type="EMBL" id="CP109965">
    <property type="protein sequence ID" value="WAJ69362.1"/>
    <property type="molecule type" value="Genomic_DNA"/>
</dbReference>
<dbReference type="PANTHER" id="PTHR36966:SF1">
    <property type="entry name" value="REP-ASSOCIATED TYROSINE TRANSPOSASE"/>
    <property type="match status" value="1"/>
</dbReference>
<name>A0ABY7AJF4_9ALTE</name>
<dbReference type="SUPFAM" id="SSF143422">
    <property type="entry name" value="Transposase IS200-like"/>
    <property type="match status" value="1"/>
</dbReference>
<reference evidence="2" key="1">
    <citation type="submission" date="2022-10" db="EMBL/GenBank/DDBJ databases">
        <title>Catenovulum adriacola sp. nov. isolated in the Harbour of Susak.</title>
        <authorList>
            <person name="Schoch T."/>
            <person name="Reich S.J."/>
            <person name="Stoeferle S."/>
            <person name="Flaiz M."/>
            <person name="Kazda M."/>
            <person name="Riedel C.U."/>
            <person name="Duerre P."/>
        </authorList>
    </citation>
    <scope>NUCLEOTIDE SEQUENCE</scope>
    <source>
        <strain evidence="2">TS8</strain>
    </source>
</reference>
<gene>
    <name evidence="2" type="ORF">OLW01_09210</name>
</gene>
<organism evidence="2 3">
    <name type="scientific">Catenovulum adriaticum</name>
    <dbReference type="NCBI Taxonomy" id="2984846"/>
    <lineage>
        <taxon>Bacteria</taxon>
        <taxon>Pseudomonadati</taxon>
        <taxon>Pseudomonadota</taxon>
        <taxon>Gammaproteobacteria</taxon>
        <taxon>Alteromonadales</taxon>
        <taxon>Alteromonadaceae</taxon>
        <taxon>Catenovulum</taxon>
    </lineage>
</organism>
<protein>
    <submittedName>
        <fullName evidence="2">Transposase</fullName>
    </submittedName>
</protein>
<dbReference type="PANTHER" id="PTHR36966">
    <property type="entry name" value="REP-ASSOCIATED TYROSINE TRANSPOSASE"/>
    <property type="match status" value="1"/>
</dbReference>
<dbReference type="InterPro" id="IPR002686">
    <property type="entry name" value="Transposase_17"/>
</dbReference>